<dbReference type="InterPro" id="IPR031915">
    <property type="entry name" value="Clr2_N"/>
</dbReference>
<evidence type="ECO:0000259" key="2">
    <source>
        <dbReference type="Pfam" id="PF10383"/>
    </source>
</evidence>
<accession>A0A2T6ZHL4</accession>
<dbReference type="Pfam" id="PF16761">
    <property type="entry name" value="Clr2_transil"/>
    <property type="match status" value="1"/>
</dbReference>
<dbReference type="Proteomes" id="UP000244722">
    <property type="component" value="Unassembled WGS sequence"/>
</dbReference>
<evidence type="ECO:0000256" key="1">
    <source>
        <dbReference type="SAM" id="MobiDB-lite"/>
    </source>
</evidence>
<organism evidence="4 5">
    <name type="scientific">Tuber borchii</name>
    <name type="common">White truffle</name>
    <dbReference type="NCBI Taxonomy" id="42251"/>
    <lineage>
        <taxon>Eukaryota</taxon>
        <taxon>Fungi</taxon>
        <taxon>Dikarya</taxon>
        <taxon>Ascomycota</taxon>
        <taxon>Pezizomycotina</taxon>
        <taxon>Pezizomycetes</taxon>
        <taxon>Pezizales</taxon>
        <taxon>Tuberaceae</taxon>
        <taxon>Tuber</taxon>
    </lineage>
</organism>
<dbReference type="GO" id="GO:0070824">
    <property type="term" value="C:SHREC complex"/>
    <property type="evidence" value="ECO:0007669"/>
    <property type="project" value="InterPro"/>
</dbReference>
<dbReference type="PANTHER" id="PTHR38046:SF1">
    <property type="entry name" value="CRYPTIC LOCI REGULATOR 2"/>
    <property type="match status" value="1"/>
</dbReference>
<feature type="domain" description="Cryptic loci regulator 2 N-terminal" evidence="3">
    <location>
        <begin position="82"/>
        <end position="154"/>
    </location>
</feature>
<feature type="compositionally biased region" description="Acidic residues" evidence="1">
    <location>
        <begin position="633"/>
        <end position="651"/>
    </location>
</feature>
<dbReference type="PANTHER" id="PTHR38046">
    <property type="entry name" value="CRYPTIC LOCI REGULATOR 2"/>
    <property type="match status" value="1"/>
</dbReference>
<dbReference type="GO" id="GO:0033553">
    <property type="term" value="C:rDNA heterochromatin"/>
    <property type="evidence" value="ECO:0007669"/>
    <property type="project" value="TreeGrafter"/>
</dbReference>
<feature type="compositionally biased region" description="Low complexity" evidence="1">
    <location>
        <begin position="202"/>
        <end position="229"/>
    </location>
</feature>
<reference evidence="4 5" key="1">
    <citation type="submission" date="2017-04" db="EMBL/GenBank/DDBJ databases">
        <title>Draft genome sequence of Tuber borchii Vittad., a whitish edible truffle.</title>
        <authorList>
            <consortium name="DOE Joint Genome Institute"/>
            <person name="Murat C."/>
            <person name="Kuo A."/>
            <person name="Barry K.W."/>
            <person name="Clum A."/>
            <person name="Dockter R.B."/>
            <person name="Fauchery L."/>
            <person name="Iotti M."/>
            <person name="Kohler A."/>
            <person name="Labutti K."/>
            <person name="Lindquist E.A."/>
            <person name="Lipzen A."/>
            <person name="Ohm R.A."/>
            <person name="Wang M."/>
            <person name="Grigoriev I.V."/>
            <person name="Zambonelli A."/>
            <person name="Martin F.M."/>
        </authorList>
    </citation>
    <scope>NUCLEOTIDE SEQUENCE [LARGE SCALE GENOMIC DNA]</scope>
    <source>
        <strain evidence="4 5">Tbo3840</strain>
    </source>
</reference>
<dbReference type="GO" id="GO:0031934">
    <property type="term" value="C:mating-type region heterochromatin"/>
    <property type="evidence" value="ECO:0007669"/>
    <property type="project" value="TreeGrafter"/>
</dbReference>
<dbReference type="OrthoDB" id="2421327at2759"/>
<protein>
    <submittedName>
        <fullName evidence="4">Transcription-silencing protein Clr2-domain-containing protein</fullName>
    </submittedName>
</protein>
<feature type="compositionally biased region" description="Pro residues" evidence="1">
    <location>
        <begin position="241"/>
        <end position="258"/>
    </location>
</feature>
<dbReference type="InterPro" id="IPR038986">
    <property type="entry name" value="Clr2"/>
</dbReference>
<evidence type="ECO:0000313" key="4">
    <source>
        <dbReference type="EMBL" id="PUU74987.1"/>
    </source>
</evidence>
<proteinExistence type="predicted"/>
<comment type="caution">
    <text evidence="4">The sequence shown here is derived from an EMBL/GenBank/DDBJ whole genome shotgun (WGS) entry which is preliminary data.</text>
</comment>
<name>A0A2T6ZHL4_TUBBO</name>
<feature type="region of interest" description="Disordered" evidence="1">
    <location>
        <begin position="609"/>
        <end position="651"/>
    </location>
</feature>
<feature type="region of interest" description="Disordered" evidence="1">
    <location>
        <begin position="170"/>
        <end position="266"/>
    </location>
</feature>
<dbReference type="STRING" id="42251.A0A2T6ZHL4"/>
<feature type="domain" description="Cryptic loci regulator 2 C-terminal" evidence="2">
    <location>
        <begin position="395"/>
        <end position="525"/>
    </location>
</feature>
<evidence type="ECO:0000259" key="3">
    <source>
        <dbReference type="Pfam" id="PF16761"/>
    </source>
</evidence>
<sequence>MLLPDEPPLVLSLHWSDGVTTWQDGANGPTDDMLDTTPEANGDQDYFRPVERYSSKEIHWLQKLAMWLVETQDPELFKGRKFVLAELPAGYRLYEHVRVPGPNSSIKARTDTYLYGHPKGPRKRYRSITEFRQHFLWLASDASKNPKNCECKICCGKSEATTEPIVDTSAQTSGMNTRGAATKERSVATIQTASPRAKVTRRTAATAALAATAPAPAAPTAPRRSTATTVNTRSGSSTPAPTLPTPAPFPPNHMPPPHNAAERARDAAPGKNIFRPGELVWCHCTEAWSLGVIVARPEPESPGYTVQVLKSPLEAEMSRPYPRITLSELRPWLAWSTPEITIPSLRIITDFESINWGQFRAVRGLEVDASIIKSRDIDTSYCLVDKIDYPQANFHAGVFYGAEKIWIGEIVRLKRHAVPQANLTGLEIMVVVSIQDHRRQPPNKIRTSSTDITVMGDIYEFVTYPASTSPPPQIPQWLPARLINETKLKNKVTSRAPSNPTVGTWRCIQNAYSVRLEDIKGRWYESSILIPELKGYDKFSQDVQSGKWDELATQMNEMGNAGQASARGWLRNARRDEVLTKAVPRGFILEKDSAMNSQGVQTGFAVQIPTQQPQPQQQPPPVAAASAETVDLTGEDDDYVPPEDQQPSDDEALTRQMEADVASFFRTEPVDSFYGSL</sequence>
<dbReference type="Pfam" id="PF10383">
    <property type="entry name" value="Clr2"/>
    <property type="match status" value="1"/>
</dbReference>
<dbReference type="AlphaFoldDB" id="A0A2T6ZHL4"/>
<dbReference type="InterPro" id="IPR018839">
    <property type="entry name" value="Tscrpt-silencing_Clr2_C"/>
</dbReference>
<dbReference type="EMBL" id="NESQ01000257">
    <property type="protein sequence ID" value="PUU74987.1"/>
    <property type="molecule type" value="Genomic_DNA"/>
</dbReference>
<keyword evidence="5" id="KW-1185">Reference proteome</keyword>
<gene>
    <name evidence="4" type="ORF">B9Z19DRAFT_996665</name>
</gene>
<dbReference type="GO" id="GO:0030466">
    <property type="term" value="P:silent mating-type cassette heterochromatin formation"/>
    <property type="evidence" value="ECO:0007669"/>
    <property type="project" value="TreeGrafter"/>
</dbReference>
<evidence type="ECO:0000313" key="5">
    <source>
        <dbReference type="Proteomes" id="UP000244722"/>
    </source>
</evidence>